<keyword evidence="5" id="KW-0464">Manganese</keyword>
<protein>
    <submittedName>
        <fullName evidence="8">Peptidase M24 domain-containing protein</fullName>
    </submittedName>
</protein>
<accession>A0A915JXX1</accession>
<dbReference type="InterPro" id="IPR052433">
    <property type="entry name" value="X-Pro_dipept-like"/>
</dbReference>
<keyword evidence="7" id="KW-1185">Reference proteome</keyword>
<dbReference type="Gene3D" id="3.40.350.10">
    <property type="entry name" value="Creatinase/prolidase N-terminal domain"/>
    <property type="match status" value="1"/>
</dbReference>
<dbReference type="PANTHER" id="PTHR43226:SF4">
    <property type="entry name" value="XAA-PRO AMINOPEPTIDASE 3"/>
    <property type="match status" value="1"/>
</dbReference>
<evidence type="ECO:0000256" key="4">
    <source>
        <dbReference type="ARBA" id="ARBA00022801"/>
    </source>
</evidence>
<dbReference type="GO" id="GO:0046872">
    <property type="term" value="F:metal ion binding"/>
    <property type="evidence" value="ECO:0007669"/>
    <property type="project" value="UniProtKB-KW"/>
</dbReference>
<evidence type="ECO:0000313" key="8">
    <source>
        <dbReference type="WBParaSite" id="nRc.2.0.1.t30547-RA"/>
    </source>
</evidence>
<dbReference type="WBParaSite" id="nRc.2.0.1.t30547-RA">
    <property type="protein sequence ID" value="nRc.2.0.1.t30547-RA"/>
    <property type="gene ID" value="nRc.2.0.1.g30547"/>
</dbReference>
<feature type="domain" description="Peptidase M24" evidence="6">
    <location>
        <begin position="95"/>
        <end position="325"/>
    </location>
</feature>
<dbReference type="Proteomes" id="UP000887565">
    <property type="component" value="Unplaced"/>
</dbReference>
<proteinExistence type="inferred from homology"/>
<dbReference type="SUPFAM" id="SSF55920">
    <property type="entry name" value="Creatinase/aminopeptidase"/>
    <property type="match status" value="1"/>
</dbReference>
<dbReference type="Pfam" id="PF00557">
    <property type="entry name" value="Peptidase_M24"/>
    <property type="match status" value="1"/>
</dbReference>
<evidence type="ECO:0000256" key="2">
    <source>
        <dbReference type="ARBA" id="ARBA00008766"/>
    </source>
</evidence>
<comment type="similarity">
    <text evidence="2">Belongs to the peptidase M24B family.</text>
</comment>
<dbReference type="InterPro" id="IPR036005">
    <property type="entry name" value="Creatinase/aminopeptidase-like"/>
</dbReference>
<dbReference type="GO" id="GO:0004177">
    <property type="term" value="F:aminopeptidase activity"/>
    <property type="evidence" value="ECO:0007669"/>
    <property type="project" value="TreeGrafter"/>
</dbReference>
<evidence type="ECO:0000313" key="7">
    <source>
        <dbReference type="Proteomes" id="UP000887565"/>
    </source>
</evidence>
<evidence type="ECO:0000256" key="3">
    <source>
        <dbReference type="ARBA" id="ARBA00022723"/>
    </source>
</evidence>
<dbReference type="PANTHER" id="PTHR43226">
    <property type="entry name" value="XAA-PRO AMINOPEPTIDASE 3"/>
    <property type="match status" value="1"/>
</dbReference>
<dbReference type="SUPFAM" id="SSF53092">
    <property type="entry name" value="Creatinase/prolidase N-terminal domain"/>
    <property type="match status" value="1"/>
</dbReference>
<keyword evidence="4" id="KW-0378">Hydrolase</keyword>
<name>A0A915JXX1_ROMCU</name>
<evidence type="ECO:0000256" key="5">
    <source>
        <dbReference type="ARBA" id="ARBA00023211"/>
    </source>
</evidence>
<dbReference type="GO" id="GO:0005739">
    <property type="term" value="C:mitochondrion"/>
    <property type="evidence" value="ECO:0007669"/>
    <property type="project" value="TreeGrafter"/>
</dbReference>
<dbReference type="AlphaFoldDB" id="A0A915JXX1"/>
<dbReference type="GO" id="GO:0006508">
    <property type="term" value="P:proteolysis"/>
    <property type="evidence" value="ECO:0007669"/>
    <property type="project" value="TreeGrafter"/>
</dbReference>
<organism evidence="7 8">
    <name type="scientific">Romanomermis culicivorax</name>
    <name type="common">Nematode worm</name>
    <dbReference type="NCBI Taxonomy" id="13658"/>
    <lineage>
        <taxon>Eukaryota</taxon>
        <taxon>Metazoa</taxon>
        <taxon>Ecdysozoa</taxon>
        <taxon>Nematoda</taxon>
        <taxon>Enoplea</taxon>
        <taxon>Dorylaimia</taxon>
        <taxon>Mermithida</taxon>
        <taxon>Mermithoidea</taxon>
        <taxon>Mermithidae</taxon>
        <taxon>Romanomermis</taxon>
    </lineage>
</organism>
<dbReference type="InterPro" id="IPR029149">
    <property type="entry name" value="Creatin/AminoP/Spt16_N"/>
</dbReference>
<dbReference type="Gene3D" id="3.90.230.10">
    <property type="entry name" value="Creatinase/methionine aminopeptidase superfamily"/>
    <property type="match status" value="1"/>
</dbReference>
<dbReference type="OMA" id="ECKINGA"/>
<keyword evidence="3" id="KW-0479">Metal-binding</keyword>
<dbReference type="InterPro" id="IPR000994">
    <property type="entry name" value="Pept_M24"/>
</dbReference>
<comment type="cofactor">
    <cofactor evidence="1">
        <name>Mn(2+)</name>
        <dbReference type="ChEBI" id="CHEBI:29035"/>
    </cofactor>
</comment>
<evidence type="ECO:0000259" key="6">
    <source>
        <dbReference type="Pfam" id="PF00557"/>
    </source>
</evidence>
<reference evidence="8" key="1">
    <citation type="submission" date="2022-11" db="UniProtKB">
        <authorList>
            <consortium name="WormBaseParasite"/>
        </authorList>
    </citation>
    <scope>IDENTIFICATION</scope>
</reference>
<sequence length="348" mass="39191">ELWEGPRAGVEGAKTLTGVDTTGFIDDFQIFFENFVGKFNKNNLHIYYDVSNLNSVNIKPSYKNLLSNRGDFTIVSPLKFVHELRWRKSPAEIKLLRKSCDIAARGFVETMRFCYADVDENHLSGKFDFECKINGAKGLAYPPVVAGGNRANTIHYLNADQLIRENELVLMDAGCDFGGYSSDITRCWPVSGKFNAAQKEVYEVLLKVQVDLIQYLENTRPVSLRDFYTTMIDLLTIGLSELGLFTNESLDARRCLADSFCPHHVSHYLGLDVHDTETVSKTRPLESGVVVTVEPGLYFNNNDKRIPEKFRGIGLRIEDDILITESGVEVLSARTPKDVATIEEIMKL</sequence>
<evidence type="ECO:0000256" key="1">
    <source>
        <dbReference type="ARBA" id="ARBA00001936"/>
    </source>
</evidence>
<dbReference type="CDD" id="cd01087">
    <property type="entry name" value="Prolidase"/>
    <property type="match status" value="1"/>
</dbReference>